<dbReference type="EMBL" id="SOZJ01000003">
    <property type="protein sequence ID" value="TGJ70083.1"/>
    <property type="molecule type" value="Genomic_DNA"/>
</dbReference>
<dbReference type="InterPro" id="IPR021842">
    <property type="entry name" value="DUF3435"/>
</dbReference>
<organism evidence="1 2">
    <name type="scientific">Orbilia oligospora</name>
    <name type="common">Nematode-trapping fungus</name>
    <name type="synonym">Arthrobotrys oligospora</name>
    <dbReference type="NCBI Taxonomy" id="2813651"/>
    <lineage>
        <taxon>Eukaryota</taxon>
        <taxon>Fungi</taxon>
        <taxon>Dikarya</taxon>
        <taxon>Ascomycota</taxon>
        <taxon>Pezizomycotina</taxon>
        <taxon>Orbiliomycetes</taxon>
        <taxon>Orbiliales</taxon>
        <taxon>Orbiliaceae</taxon>
        <taxon>Orbilia</taxon>
    </lineage>
</organism>
<reference evidence="1 2" key="1">
    <citation type="submission" date="2019-03" db="EMBL/GenBank/DDBJ databases">
        <title>Nematode-trapping fungi genome.</title>
        <authorList>
            <person name="Vidal-Diez De Ulzurrun G."/>
        </authorList>
    </citation>
    <scope>NUCLEOTIDE SEQUENCE [LARGE SCALE GENOMIC DNA]</scope>
    <source>
        <strain evidence="1 2">TWF154</strain>
    </source>
</reference>
<accession>A0A8H2HSZ3</accession>
<dbReference type="PRINTS" id="PR00929">
    <property type="entry name" value="ATHOOK"/>
</dbReference>
<evidence type="ECO:0008006" key="3">
    <source>
        <dbReference type="Google" id="ProtNLM"/>
    </source>
</evidence>
<dbReference type="GO" id="GO:0003677">
    <property type="term" value="F:DNA binding"/>
    <property type="evidence" value="ECO:0007669"/>
    <property type="project" value="InterPro"/>
</dbReference>
<dbReference type="PANTHER" id="PTHR37535">
    <property type="entry name" value="FLUG DOMAIN PROTEIN"/>
    <property type="match status" value="1"/>
</dbReference>
<name>A0A8H2HSZ3_ORBOL</name>
<protein>
    <recommendedName>
        <fullName evidence="3">C2H2-type domain-containing protein</fullName>
    </recommendedName>
</protein>
<proteinExistence type="predicted"/>
<dbReference type="Proteomes" id="UP000297595">
    <property type="component" value="Unassembled WGS sequence"/>
</dbReference>
<dbReference type="SMART" id="SM00384">
    <property type="entry name" value="AT_hook"/>
    <property type="match status" value="7"/>
</dbReference>
<evidence type="ECO:0000313" key="2">
    <source>
        <dbReference type="Proteomes" id="UP000297595"/>
    </source>
</evidence>
<dbReference type="Pfam" id="PF11917">
    <property type="entry name" value="DUF3435"/>
    <property type="match status" value="1"/>
</dbReference>
<dbReference type="InterPro" id="IPR017956">
    <property type="entry name" value="AT_hook_DNA-bd_motif"/>
</dbReference>
<dbReference type="PANTHER" id="PTHR37535:SF4">
    <property type="entry name" value="FLUG DOMAIN-CONTAINING PROTEIN"/>
    <property type="match status" value="1"/>
</dbReference>
<sequence length="1054" mass="119910">MAESIEIRSQINLATKRKVGRPNKTQVNLENTSTPIIKRKVGRPNKTQANLENTSTPIIKRKVGRPNKTQANLENTSTPIIKRRVGRPNKTQANLENTSTPIIKRKVGRPNKTQANLENTSTPIIKRRVGRSNKTQANLENTSTPIIKRKAGRPNKTQANFKNIPTPIIKRGVGRPRGRPPKTEAIHPIVLVEKVHVNYHEEAPRLSLSSMSSTPLSPSPSLMSSLASQSNLFPLGPISKGLTCPETTSNNPNLELRSYTIDGPEWDFELDDLAICDAISDEEDGVVVKAVHAPTTREGMDNIWKKWTQFSCGRREKDPIRHLEKVDQRELKIFLNWHLRTGRTKKVKSICSTYYKWKQVYKYQIGRNYNPYVDDTLSYIRKVLKKKFNLEESTKDKPTANVDDLRVVLHHLWHFSNQHFAIERCRIQLAAVVLLICATSCRPGSLVEIREMEKDDDAALESKKKPKAGDSLKYKDIELYLVRHPNQDLKGEVCLVMLLRNRLSKRSRNLKEPTIFVLFEISEPFGFDIISYILALAFDDNAFESVHIKEPADLYRFTIPDHMATLPFHWKKEILETPIFRAHENTNEGPVISSSKGLSENVISKQGSNLGLECGFRNPMNMYVFRRGAGKAMDATVFKEGSRIISDAARCKAMGHSDPKVFDQYYTSQTAEDIQSAYLGRPSDDGLLQLMSNMSFRRDPTAKSKVDDSIRLNCEADEKYKALSLRADALRKAIKSKTRTIKAAKEQHPILYQEYQKVTRQRASRGETLRKQAFESAWTEYFSSNGTSEIDKQAHGIKVPSYEEILPANQCEERTIVAELLFPKSTPHLKQTSEMQKDPPYIEVQDCVEDKTGSLRKAQRERILVIERMITLCRLRTGIKKGQPKKKTECFGTQGKIMGSYLPQFGYESGYSQAEGIRSVTEVDVLGLEMDIHRSPVFQPTAPVLPDPLQCPACFFDSNSSPAKRYRQFSNKSNLQRHFSQQHLALYKEVDMYFCPYPACNRHSESQELGFKSHLAIHHSFEAGNAGRPTPMNEVYNAHTTFPQWSEAMVWDQS</sequence>
<dbReference type="AlphaFoldDB" id="A0A8H2HSZ3"/>
<evidence type="ECO:0000313" key="1">
    <source>
        <dbReference type="EMBL" id="TGJ70083.1"/>
    </source>
</evidence>
<comment type="caution">
    <text evidence="1">The sequence shown here is derived from an EMBL/GenBank/DDBJ whole genome shotgun (WGS) entry which is preliminary data.</text>
</comment>
<gene>
    <name evidence="1" type="ORF">EYR41_006076</name>
</gene>